<dbReference type="SUPFAM" id="SSF54495">
    <property type="entry name" value="UBC-like"/>
    <property type="match status" value="1"/>
</dbReference>
<evidence type="ECO:0000256" key="5">
    <source>
        <dbReference type="ARBA" id="ARBA00022786"/>
    </source>
</evidence>
<dbReference type="CDD" id="cd23798">
    <property type="entry name" value="UBCc_UBE2I"/>
    <property type="match status" value="1"/>
</dbReference>
<dbReference type="InterPro" id="IPR050113">
    <property type="entry name" value="Ub_conjugating_enzyme"/>
</dbReference>
<comment type="similarity">
    <text evidence="11">Belongs to the ubiquitin-conjugating enzyme family.</text>
</comment>
<evidence type="ECO:0000259" key="12">
    <source>
        <dbReference type="PROSITE" id="PS50127"/>
    </source>
</evidence>
<gene>
    <name evidence="13" type="ORF">HPHI1048_LOCUS5862</name>
</gene>
<sequence>MAGIARSRLTEERRSWRKDHPVGFFARLDQNPDGSMNLMKWKCGVPGKENTIWAGGLFDITMEFSEDYPHKPPKCRFPQGFFHPNVYPSGTVCLSILNEDEAWKPGITIKQILLGIQDLLDSPNPLSPAQEDAYRTYMNNRQEYERRVRSLVQQYPPDRLLKLGE</sequence>
<feature type="active site" description="Glycyl thioester intermediate" evidence="10">
    <location>
        <position position="93"/>
    </location>
</feature>
<evidence type="ECO:0000256" key="4">
    <source>
        <dbReference type="ARBA" id="ARBA00022741"/>
    </source>
</evidence>
<comment type="subcellular location">
    <subcellularLocation>
        <location evidence="1">Nucleus</location>
    </subcellularLocation>
</comment>
<dbReference type="InterPro" id="IPR000608">
    <property type="entry name" value="UBC"/>
</dbReference>
<evidence type="ECO:0000256" key="8">
    <source>
        <dbReference type="ARBA" id="ARBA00039165"/>
    </source>
</evidence>
<protein>
    <recommendedName>
        <fullName evidence="8">SUMO-conjugating enzyme UBC9</fullName>
    </recommendedName>
    <alternativeName>
        <fullName evidence="9">Ubiquitin carrier protein 9</fullName>
    </alternativeName>
</protein>
<dbReference type="PROSITE" id="PS50127">
    <property type="entry name" value="UBC_2"/>
    <property type="match status" value="1"/>
</dbReference>
<dbReference type="InterPro" id="IPR016135">
    <property type="entry name" value="UBQ-conjugating_enzyme/RWD"/>
</dbReference>
<dbReference type="Gene3D" id="3.10.110.10">
    <property type="entry name" value="Ubiquitin Conjugating Enzyme"/>
    <property type="match status" value="1"/>
</dbReference>
<dbReference type="SMART" id="SM00212">
    <property type="entry name" value="UBCc"/>
    <property type="match status" value="1"/>
</dbReference>
<evidence type="ECO:0000256" key="9">
    <source>
        <dbReference type="ARBA" id="ARBA00044296"/>
    </source>
</evidence>
<dbReference type="GO" id="GO:0005694">
    <property type="term" value="C:chromosome"/>
    <property type="evidence" value="ECO:0007669"/>
    <property type="project" value="UniProtKB-ARBA"/>
</dbReference>
<dbReference type="GO" id="GO:0005524">
    <property type="term" value="F:ATP binding"/>
    <property type="evidence" value="ECO:0007669"/>
    <property type="project" value="UniProtKB-UniRule"/>
</dbReference>
<accession>A0A7S0HDY9</accession>
<dbReference type="FunFam" id="3.10.110.10:FF:000035">
    <property type="entry name" value="SUMO-conjugating enzyme ubc9"/>
    <property type="match status" value="1"/>
</dbReference>
<dbReference type="GO" id="GO:0005634">
    <property type="term" value="C:nucleus"/>
    <property type="evidence" value="ECO:0007669"/>
    <property type="project" value="UniProtKB-SubCell"/>
</dbReference>
<evidence type="ECO:0000256" key="1">
    <source>
        <dbReference type="ARBA" id="ARBA00004123"/>
    </source>
</evidence>
<feature type="domain" description="UBC core" evidence="12">
    <location>
        <begin position="4"/>
        <end position="157"/>
    </location>
</feature>
<keyword evidence="5 11" id="KW-0833">Ubl conjugation pathway</keyword>
<evidence type="ECO:0000256" key="10">
    <source>
        <dbReference type="PROSITE-ProRule" id="PRU10133"/>
    </source>
</evidence>
<evidence type="ECO:0000313" key="13">
    <source>
        <dbReference type="EMBL" id="CAD8475586.1"/>
    </source>
</evidence>
<evidence type="ECO:0000256" key="11">
    <source>
        <dbReference type="RuleBase" id="RU362109"/>
    </source>
</evidence>
<proteinExistence type="inferred from homology"/>
<name>A0A7S0HDY9_9CRYP</name>
<organism evidence="13">
    <name type="scientific">Hanusia phi</name>
    <dbReference type="NCBI Taxonomy" id="3032"/>
    <lineage>
        <taxon>Eukaryota</taxon>
        <taxon>Cryptophyceae</taxon>
        <taxon>Pyrenomonadales</taxon>
        <taxon>Geminigeraceae</taxon>
        <taxon>Hanusia</taxon>
    </lineage>
</organism>
<dbReference type="InterPro" id="IPR023313">
    <property type="entry name" value="UBQ-conjugating_AS"/>
</dbReference>
<evidence type="ECO:0000256" key="2">
    <source>
        <dbReference type="ARBA" id="ARBA00004718"/>
    </source>
</evidence>
<keyword evidence="3" id="KW-0808">Transferase</keyword>
<comment type="pathway">
    <text evidence="2">Protein modification; protein sumoylation.</text>
</comment>
<keyword evidence="6 11" id="KW-0067">ATP-binding</keyword>
<dbReference type="PROSITE" id="PS00183">
    <property type="entry name" value="UBC_1"/>
    <property type="match status" value="1"/>
</dbReference>
<evidence type="ECO:0000256" key="3">
    <source>
        <dbReference type="ARBA" id="ARBA00022679"/>
    </source>
</evidence>
<dbReference type="PANTHER" id="PTHR24067">
    <property type="entry name" value="UBIQUITIN-CONJUGATING ENZYME E2"/>
    <property type="match status" value="1"/>
</dbReference>
<dbReference type="Pfam" id="PF00179">
    <property type="entry name" value="UQ_con"/>
    <property type="match status" value="1"/>
</dbReference>
<evidence type="ECO:0000256" key="7">
    <source>
        <dbReference type="ARBA" id="ARBA00023242"/>
    </source>
</evidence>
<dbReference type="EMBL" id="HBEO01008428">
    <property type="protein sequence ID" value="CAD8475586.1"/>
    <property type="molecule type" value="Transcribed_RNA"/>
</dbReference>
<keyword evidence="7" id="KW-0539">Nucleus</keyword>
<keyword evidence="4 11" id="KW-0547">Nucleotide-binding</keyword>
<evidence type="ECO:0000256" key="6">
    <source>
        <dbReference type="ARBA" id="ARBA00022840"/>
    </source>
</evidence>
<reference evidence="13" key="1">
    <citation type="submission" date="2021-01" db="EMBL/GenBank/DDBJ databases">
        <authorList>
            <person name="Corre E."/>
            <person name="Pelletier E."/>
            <person name="Niang G."/>
            <person name="Scheremetjew M."/>
            <person name="Finn R."/>
            <person name="Kale V."/>
            <person name="Holt S."/>
            <person name="Cochrane G."/>
            <person name="Meng A."/>
            <person name="Brown T."/>
            <person name="Cohen L."/>
        </authorList>
    </citation>
    <scope>NUCLEOTIDE SEQUENCE</scope>
    <source>
        <strain evidence="13">CCMP325</strain>
    </source>
</reference>
<dbReference type="AlphaFoldDB" id="A0A7S0HDY9"/>
<dbReference type="GO" id="GO:0019787">
    <property type="term" value="F:ubiquitin-like protein transferase activity"/>
    <property type="evidence" value="ECO:0007669"/>
    <property type="project" value="UniProtKB-ARBA"/>
</dbReference>